<feature type="region of interest" description="Disordered" evidence="4">
    <location>
        <begin position="797"/>
        <end position="827"/>
    </location>
</feature>
<dbReference type="GO" id="GO:0008094">
    <property type="term" value="F:ATP-dependent activity, acting on DNA"/>
    <property type="evidence" value="ECO:0007669"/>
    <property type="project" value="TreeGrafter"/>
</dbReference>
<dbReference type="OrthoDB" id="423559at2759"/>
<dbReference type="PROSITE" id="PS51194">
    <property type="entry name" value="HELICASE_CTER"/>
    <property type="match status" value="1"/>
</dbReference>
<evidence type="ECO:0000256" key="1">
    <source>
        <dbReference type="ARBA" id="ARBA00022741"/>
    </source>
</evidence>
<dbReference type="InterPro" id="IPR049730">
    <property type="entry name" value="SNF2/RAD54-like_C"/>
</dbReference>
<dbReference type="InterPro" id="IPR014001">
    <property type="entry name" value="Helicase_ATP-bd"/>
</dbReference>
<feature type="compositionally biased region" description="Low complexity" evidence="4">
    <location>
        <begin position="41"/>
        <end position="63"/>
    </location>
</feature>
<evidence type="ECO:0000256" key="3">
    <source>
        <dbReference type="ARBA" id="ARBA00022840"/>
    </source>
</evidence>
<dbReference type="GO" id="GO:0005524">
    <property type="term" value="F:ATP binding"/>
    <property type="evidence" value="ECO:0007669"/>
    <property type="project" value="UniProtKB-KW"/>
</dbReference>
<evidence type="ECO:0000256" key="4">
    <source>
        <dbReference type="SAM" id="MobiDB-lite"/>
    </source>
</evidence>
<evidence type="ECO:0000313" key="10">
    <source>
        <dbReference type="WBParaSite" id="BXY_0977000.1"/>
    </source>
</evidence>
<feature type="region of interest" description="Disordered" evidence="4">
    <location>
        <begin position="1"/>
        <end position="140"/>
    </location>
</feature>
<evidence type="ECO:0000256" key="2">
    <source>
        <dbReference type="ARBA" id="ARBA00022801"/>
    </source>
</evidence>
<keyword evidence="1" id="KW-0547">Nucleotide-binding</keyword>
<evidence type="ECO:0000313" key="8">
    <source>
        <dbReference type="Proteomes" id="UP000095284"/>
    </source>
</evidence>
<reference evidence="7" key="2">
    <citation type="submission" date="2020-09" db="EMBL/GenBank/DDBJ databases">
        <authorList>
            <person name="Kikuchi T."/>
        </authorList>
    </citation>
    <scope>NUCLEOTIDE SEQUENCE</scope>
    <source>
        <strain evidence="7">Ka4C1</strain>
    </source>
</reference>
<dbReference type="SMR" id="A0A1I7S9S3"/>
<reference evidence="10" key="1">
    <citation type="submission" date="2016-11" db="UniProtKB">
        <authorList>
            <consortium name="WormBaseParasite"/>
        </authorList>
    </citation>
    <scope>IDENTIFICATION</scope>
</reference>
<dbReference type="PANTHER" id="PTHR45626">
    <property type="entry name" value="TRANSCRIPTION TERMINATION FACTOR 2-RELATED"/>
    <property type="match status" value="1"/>
</dbReference>
<evidence type="ECO:0000313" key="9">
    <source>
        <dbReference type="Proteomes" id="UP000659654"/>
    </source>
</evidence>
<dbReference type="Pfam" id="PF00176">
    <property type="entry name" value="SNF2-rel_dom"/>
    <property type="match status" value="1"/>
</dbReference>
<dbReference type="eggNOG" id="KOG4439">
    <property type="taxonomic scope" value="Eukaryota"/>
</dbReference>
<evidence type="ECO:0000313" key="7">
    <source>
        <dbReference type="EMBL" id="CAD5233795.1"/>
    </source>
</evidence>
<dbReference type="EMBL" id="CAJFDI010000006">
    <property type="protein sequence ID" value="CAD5233795.1"/>
    <property type="molecule type" value="Genomic_DNA"/>
</dbReference>
<dbReference type="Pfam" id="PF00271">
    <property type="entry name" value="Helicase_C"/>
    <property type="match status" value="1"/>
</dbReference>
<protein>
    <submittedName>
        <fullName evidence="7">(pine wood nematode) hypothetical protein</fullName>
    </submittedName>
</protein>
<dbReference type="CDD" id="cd18793">
    <property type="entry name" value="SF2_C_SNF"/>
    <property type="match status" value="1"/>
</dbReference>
<dbReference type="Gene3D" id="3.40.50.300">
    <property type="entry name" value="P-loop containing nucleotide triphosphate hydrolases"/>
    <property type="match status" value="1"/>
</dbReference>
<feature type="compositionally biased region" description="Low complexity" evidence="4">
    <location>
        <begin position="120"/>
        <end position="136"/>
    </location>
</feature>
<dbReference type="InterPro" id="IPR001650">
    <property type="entry name" value="Helicase_C-like"/>
</dbReference>
<accession>A0A1I7S9S3</accession>
<dbReference type="Proteomes" id="UP000095284">
    <property type="component" value="Unplaced"/>
</dbReference>
<dbReference type="GO" id="GO:0016787">
    <property type="term" value="F:hydrolase activity"/>
    <property type="evidence" value="ECO:0007669"/>
    <property type="project" value="UniProtKB-KW"/>
</dbReference>
<sequence length="843" mass="94677">MDSSGAEQSVEERSLSPLNDSSFLEIIEPSEVKRQSKHGWNSSASSNEASNSSDEVEVVSISSPMPEPPRKLARPGHALSRTALSFDRPGPSSFRPSVPKPTSSISKTTSLVSRPTSNVSKPASSISKPTSSISKPLGPTIIPAPSIEPEEYQKLISNDHVKRNFAGKMTMGRFEDIRDQTNNLIKSMHEALSTAPDEKVFAPNPQGLKIELMQHQKQGLAWLLWREGQKPGSGILADDMGLGKTLSMIALILEQKNRRLADPDYQRNISQRRDVCRQKNLVFSTSTLVVAPASLIHQWQKEVEDRLAMGKLNVHVYHGNKRKSSAALLAGYDIVITTYGTLTSDVALDNNSNSVLAKIAWDRIILDEAHKIKNRKSMVSRIACQLSAIHRWCLTGTPIQNELWDLFSLIRFMKIHPFHEEGHWKLYIMSGNKNNERLNTLIKGLLLRRTKDQTMAFNNKPILTLPKRTFEVIELEMKGAEGRCYQLMFEASRQKVKEMIQNNNENEFRRRKKDKTKIVNPFIGGNRQVDADDHFQVMSCLLALLLRLRQACVHLSLTKGAVDIECFKDEDIAVPDAEDLEELERTFSAITLEQDEELGEDVVDVEKLFIPDFMSTKVRAVLDHLKGVIDRKDKVVIVSQWTGVLDIIKQHLDRNDLDYMSITGQMKPLDRQQVMNDFNSSSVRPQILLLSLTAGGVGLNLTGGNHLFMIDLHWNPAMEQQAFDRIYRMGQKKEVFVKKFICKGTIEQRVLELQEKKLNLAKSVLDGVAQKNLTKLTMNDLKYLFDLDNKGRAINTAPAVPAPNKENRPGPSGSSVNGLRPTIPASKPIPTLKRPILSTINID</sequence>
<dbReference type="InterPro" id="IPR027417">
    <property type="entry name" value="P-loop_NTPase"/>
</dbReference>
<dbReference type="SMART" id="SM00490">
    <property type="entry name" value="HELICc"/>
    <property type="match status" value="1"/>
</dbReference>
<dbReference type="PROSITE" id="PS51192">
    <property type="entry name" value="HELICASE_ATP_BIND_1"/>
    <property type="match status" value="1"/>
</dbReference>
<feature type="domain" description="Helicase ATP-binding" evidence="5">
    <location>
        <begin position="225"/>
        <end position="416"/>
    </location>
</feature>
<dbReference type="Proteomes" id="UP000582659">
    <property type="component" value="Unassembled WGS sequence"/>
</dbReference>
<dbReference type="SMART" id="SM00487">
    <property type="entry name" value="DEXDc"/>
    <property type="match status" value="1"/>
</dbReference>
<keyword evidence="9" id="KW-1185">Reference proteome</keyword>
<proteinExistence type="predicted"/>
<gene>
    <name evidence="7" type="ORF">BXYJ_LOCUS13886</name>
</gene>
<feature type="compositionally biased region" description="Low complexity" evidence="4">
    <location>
        <begin position="96"/>
        <end position="110"/>
    </location>
</feature>
<evidence type="ECO:0000259" key="5">
    <source>
        <dbReference type="PROSITE" id="PS51192"/>
    </source>
</evidence>
<evidence type="ECO:0000259" key="6">
    <source>
        <dbReference type="PROSITE" id="PS51194"/>
    </source>
</evidence>
<dbReference type="SUPFAM" id="SSF52540">
    <property type="entry name" value="P-loop containing nucleoside triphosphate hydrolases"/>
    <property type="match status" value="2"/>
</dbReference>
<dbReference type="Proteomes" id="UP000659654">
    <property type="component" value="Unassembled WGS sequence"/>
</dbReference>
<keyword evidence="3" id="KW-0067">ATP-binding</keyword>
<name>A0A1I7S9S3_BURXY</name>
<feature type="domain" description="Helicase C-terminal" evidence="6">
    <location>
        <begin position="621"/>
        <end position="782"/>
    </location>
</feature>
<dbReference type="WBParaSite" id="BXY_0977000.1">
    <property type="protein sequence ID" value="BXY_0977000.1"/>
    <property type="gene ID" value="BXY_0977000"/>
</dbReference>
<dbReference type="GO" id="GO:0005634">
    <property type="term" value="C:nucleus"/>
    <property type="evidence" value="ECO:0007669"/>
    <property type="project" value="TreeGrafter"/>
</dbReference>
<dbReference type="GO" id="GO:0006281">
    <property type="term" value="P:DNA repair"/>
    <property type="evidence" value="ECO:0007669"/>
    <property type="project" value="TreeGrafter"/>
</dbReference>
<dbReference type="InterPro" id="IPR050628">
    <property type="entry name" value="SNF2_RAD54_helicase_TF"/>
</dbReference>
<organism evidence="8 10">
    <name type="scientific">Bursaphelenchus xylophilus</name>
    <name type="common">Pinewood nematode worm</name>
    <name type="synonym">Aphelenchoides xylophilus</name>
    <dbReference type="NCBI Taxonomy" id="6326"/>
    <lineage>
        <taxon>Eukaryota</taxon>
        <taxon>Metazoa</taxon>
        <taxon>Ecdysozoa</taxon>
        <taxon>Nematoda</taxon>
        <taxon>Chromadorea</taxon>
        <taxon>Rhabditida</taxon>
        <taxon>Tylenchina</taxon>
        <taxon>Tylenchomorpha</taxon>
        <taxon>Aphelenchoidea</taxon>
        <taxon>Aphelenchoididae</taxon>
        <taxon>Bursaphelenchus</taxon>
    </lineage>
</organism>
<dbReference type="InterPro" id="IPR038718">
    <property type="entry name" value="SNF2-like_sf"/>
</dbReference>
<dbReference type="InterPro" id="IPR000330">
    <property type="entry name" value="SNF2_N"/>
</dbReference>
<dbReference type="Gene3D" id="3.40.50.10810">
    <property type="entry name" value="Tandem AAA-ATPase domain"/>
    <property type="match status" value="1"/>
</dbReference>
<dbReference type="AlphaFoldDB" id="A0A1I7S9S3"/>
<keyword evidence="2" id="KW-0378">Hydrolase</keyword>
<dbReference type="PANTHER" id="PTHR45626:SF50">
    <property type="entry name" value="TRANSCRIPTION TERMINATION FACTOR 2"/>
    <property type="match status" value="1"/>
</dbReference>
<dbReference type="EMBL" id="CAJFCV020000006">
    <property type="protein sequence ID" value="CAG9129204.1"/>
    <property type="molecule type" value="Genomic_DNA"/>
</dbReference>